<dbReference type="KEGG" id="pfaa:MM59RIKEN_30650"/>
<accession>A0A830QXU9</accession>
<dbReference type="RefSeq" id="WP_187028631.1">
    <property type="nucleotide sequence ID" value="NZ_AP023421.1"/>
</dbReference>
<reference evidence="1" key="1">
    <citation type="submission" date="2020-09" db="EMBL/GenBank/DDBJ databases">
        <title>New species isolated from human feces.</title>
        <authorList>
            <person name="Kitahara M."/>
            <person name="Shigeno Y."/>
            <person name="Shime M."/>
            <person name="Matsumoto Y."/>
            <person name="Nakamura S."/>
            <person name="Motooka D."/>
            <person name="Fukuoka S."/>
            <person name="Nishikawa H."/>
            <person name="Benno Y."/>
        </authorList>
    </citation>
    <scope>NUCLEOTIDE SEQUENCE</scope>
    <source>
        <strain evidence="1">MM59</strain>
        <plasmid evidence="1">pMM59_01</plasmid>
    </source>
</reference>
<dbReference type="AlphaFoldDB" id="A0A830QXU9"/>
<gene>
    <name evidence="1" type="ORF">MM59RIKEN_30650</name>
</gene>
<keyword evidence="2" id="KW-1185">Reference proteome</keyword>
<name>A0A830QXU9_9FIRM</name>
<geneLocation type="plasmid" evidence="1 2">
    <name>pMM59_01</name>
</geneLocation>
<dbReference type="Proteomes" id="UP000679848">
    <property type="component" value="Plasmid pMM59_01"/>
</dbReference>
<protein>
    <submittedName>
        <fullName evidence="1">Uncharacterized protein</fullName>
    </submittedName>
</protein>
<sequence>MESAIFACPAAWKPLLPIDVKIVSGAAALAERSWDLVALTPDGLRMAEAIRCRLLLAPGECGVLSQIQAERVVTYGLSPRDSLTLSSLQEPVLCVQRTLPRLDGGVIEPQELPLSNLPFPAEELLPLLGLRLLQMPLETAGKL</sequence>
<proteinExistence type="predicted"/>
<evidence type="ECO:0000313" key="1">
    <source>
        <dbReference type="EMBL" id="BCK85746.1"/>
    </source>
</evidence>
<evidence type="ECO:0000313" key="2">
    <source>
        <dbReference type="Proteomes" id="UP000679848"/>
    </source>
</evidence>
<dbReference type="EMBL" id="AP023421">
    <property type="protein sequence ID" value="BCK85746.1"/>
    <property type="molecule type" value="Genomic_DNA"/>
</dbReference>
<organism evidence="1 2">
    <name type="scientific">Pusillibacter faecalis</name>
    <dbReference type="NCBI Taxonomy" id="2714358"/>
    <lineage>
        <taxon>Bacteria</taxon>
        <taxon>Bacillati</taxon>
        <taxon>Bacillota</taxon>
        <taxon>Clostridia</taxon>
        <taxon>Eubacteriales</taxon>
        <taxon>Oscillospiraceae</taxon>
        <taxon>Pusillibacter</taxon>
    </lineage>
</organism>
<keyword evidence="1" id="KW-0614">Plasmid</keyword>